<feature type="domain" description="C2H2-type" evidence="13">
    <location>
        <begin position="298"/>
        <end position="325"/>
    </location>
</feature>
<organism evidence="14">
    <name type="scientific">Culex tarsalis</name>
    <name type="common">Encephalitis mosquito</name>
    <dbReference type="NCBI Taxonomy" id="7177"/>
    <lineage>
        <taxon>Eukaryota</taxon>
        <taxon>Metazoa</taxon>
        <taxon>Ecdysozoa</taxon>
        <taxon>Arthropoda</taxon>
        <taxon>Hexapoda</taxon>
        <taxon>Insecta</taxon>
        <taxon>Pterygota</taxon>
        <taxon>Neoptera</taxon>
        <taxon>Endopterygota</taxon>
        <taxon>Diptera</taxon>
        <taxon>Nematocera</taxon>
        <taxon>Culicoidea</taxon>
        <taxon>Culicidae</taxon>
        <taxon>Culicinae</taxon>
        <taxon>Culicini</taxon>
        <taxon>Culex</taxon>
        <taxon>Culex</taxon>
    </lineage>
</organism>
<comment type="similarity">
    <text evidence="2">Belongs to the krueppel C2H2-type zinc-finger protein family.</text>
</comment>
<evidence type="ECO:0000256" key="10">
    <source>
        <dbReference type="ARBA" id="ARBA00023242"/>
    </source>
</evidence>
<feature type="region of interest" description="Disordered" evidence="12">
    <location>
        <begin position="1"/>
        <end position="40"/>
    </location>
</feature>
<proteinExistence type="inferred from homology"/>
<evidence type="ECO:0000256" key="3">
    <source>
        <dbReference type="ARBA" id="ARBA00022723"/>
    </source>
</evidence>
<dbReference type="PANTHER" id="PTHR24379:SF126">
    <property type="entry name" value="LD25880P"/>
    <property type="match status" value="1"/>
</dbReference>
<dbReference type="PROSITE" id="PS50157">
    <property type="entry name" value="ZINC_FINGER_C2H2_2"/>
    <property type="match status" value="6"/>
</dbReference>
<keyword evidence="6" id="KW-0862">Zinc</keyword>
<evidence type="ECO:0000256" key="4">
    <source>
        <dbReference type="ARBA" id="ARBA00022737"/>
    </source>
</evidence>
<comment type="subcellular location">
    <subcellularLocation>
        <location evidence="1">Nucleus</location>
    </subcellularLocation>
</comment>
<dbReference type="InterPro" id="IPR013087">
    <property type="entry name" value="Znf_C2H2_type"/>
</dbReference>
<dbReference type="Pfam" id="PF13912">
    <property type="entry name" value="zf-C2H2_6"/>
    <property type="match status" value="1"/>
</dbReference>
<evidence type="ECO:0000256" key="6">
    <source>
        <dbReference type="ARBA" id="ARBA00022833"/>
    </source>
</evidence>
<feature type="domain" description="C2H2-type" evidence="13">
    <location>
        <begin position="184"/>
        <end position="211"/>
    </location>
</feature>
<feature type="domain" description="C2H2-type" evidence="13">
    <location>
        <begin position="412"/>
        <end position="439"/>
    </location>
</feature>
<keyword evidence="7" id="KW-0805">Transcription regulation</keyword>
<keyword evidence="8" id="KW-0238">DNA-binding</keyword>
<dbReference type="PANTHER" id="PTHR24379">
    <property type="entry name" value="KRAB AND ZINC FINGER DOMAIN-CONTAINING"/>
    <property type="match status" value="1"/>
</dbReference>
<accession>A0A1Q3EZG3</accession>
<feature type="domain" description="C2H2-type" evidence="13">
    <location>
        <begin position="357"/>
        <end position="384"/>
    </location>
</feature>
<dbReference type="Pfam" id="PF00096">
    <property type="entry name" value="zf-C2H2"/>
    <property type="match status" value="3"/>
</dbReference>
<keyword evidence="3" id="KW-0479">Metal-binding</keyword>
<evidence type="ECO:0000256" key="9">
    <source>
        <dbReference type="ARBA" id="ARBA00023163"/>
    </source>
</evidence>
<keyword evidence="9" id="KW-0804">Transcription</keyword>
<dbReference type="FunFam" id="3.30.160.60:FF:002737">
    <property type="entry name" value="AGAP008430-PA"/>
    <property type="match status" value="1"/>
</dbReference>
<name>A0A1Q3EZG3_CULTA</name>
<sequence length="463" mass="53414">MSDANSMEERAESSEPNYEELEMLENDEIDLSLSADDNNPEVIKLEPPEVIVFKEEPIDGEFAPEGDHDPILHLPTTNEDCLFCQSAILEEPTSGQDSNRVQKIEFVLNTKLQTSGAPCCSSCWGTFQQFYKFKRSCLLALSKRAEAMRVKIDEIKTEPESPLDVGEVVEPENGTAADSESVLKTCKICFKKFKNSRTLRCHMLNHREPKHWCGKCGKKFFYTTVYKKHITECNVDKLVDNEMSSTGMLILKSDPQECPGVQKDEQLCPYCNVTFPQASFKAHQQTCKHRPRRARKKIQCAHCPKQFVREESYQFHLNYHKGIRTVQCRFEGCTKMFTSGKLRYGHERNYHDKQKVHICPVCGALLKTDQTLRMHLSKHKGPRFECDVCQKKFSTKDELRRHSSVHTGERNFECQTCGKRFKSYEANRVHQRIHTQETPYACSVCGQQFRYNCLLKTHMAKGH</sequence>
<feature type="domain" description="C2H2-type" evidence="13">
    <location>
        <begin position="440"/>
        <end position="463"/>
    </location>
</feature>
<dbReference type="SMART" id="SM00868">
    <property type="entry name" value="zf-AD"/>
    <property type="match status" value="1"/>
</dbReference>
<dbReference type="SUPFAM" id="SSF57667">
    <property type="entry name" value="beta-beta-alpha zinc fingers"/>
    <property type="match status" value="3"/>
</dbReference>
<keyword evidence="5 11" id="KW-0863">Zinc-finger</keyword>
<dbReference type="AlphaFoldDB" id="A0A1Q3EZG3"/>
<evidence type="ECO:0000256" key="5">
    <source>
        <dbReference type="ARBA" id="ARBA00022771"/>
    </source>
</evidence>
<reference evidence="14" key="1">
    <citation type="submission" date="2017-01" db="EMBL/GenBank/DDBJ databases">
        <title>A deep insight into the sialotranscriptome of adult male and female Cluex tarsalis mosquitoes.</title>
        <authorList>
            <person name="Ribeiro J.M."/>
            <person name="Moreira F."/>
            <person name="Bernard K.A."/>
            <person name="Calvo E."/>
        </authorList>
    </citation>
    <scope>NUCLEOTIDE SEQUENCE</scope>
    <source>
        <strain evidence="14">Kern County</strain>
        <tissue evidence="14">Salivary glands</tissue>
    </source>
</reference>
<dbReference type="EMBL" id="GFDL01014361">
    <property type="protein sequence ID" value="JAV20684.1"/>
    <property type="molecule type" value="Transcribed_RNA"/>
</dbReference>
<evidence type="ECO:0000256" key="1">
    <source>
        <dbReference type="ARBA" id="ARBA00004123"/>
    </source>
</evidence>
<dbReference type="GO" id="GO:0003677">
    <property type="term" value="F:DNA binding"/>
    <property type="evidence" value="ECO:0007669"/>
    <property type="project" value="UniProtKB-KW"/>
</dbReference>
<dbReference type="Gene3D" id="3.30.160.60">
    <property type="entry name" value="Classic Zinc Finger"/>
    <property type="match status" value="5"/>
</dbReference>
<dbReference type="GO" id="GO:0005634">
    <property type="term" value="C:nucleus"/>
    <property type="evidence" value="ECO:0007669"/>
    <property type="project" value="UniProtKB-SubCell"/>
</dbReference>
<evidence type="ECO:0000256" key="2">
    <source>
        <dbReference type="ARBA" id="ARBA00006991"/>
    </source>
</evidence>
<evidence type="ECO:0000256" key="12">
    <source>
        <dbReference type="SAM" id="MobiDB-lite"/>
    </source>
</evidence>
<evidence type="ECO:0000256" key="7">
    <source>
        <dbReference type="ARBA" id="ARBA00023015"/>
    </source>
</evidence>
<keyword evidence="10" id="KW-0539">Nucleus</keyword>
<evidence type="ECO:0000259" key="13">
    <source>
        <dbReference type="PROSITE" id="PS50157"/>
    </source>
</evidence>
<dbReference type="GO" id="GO:0008270">
    <property type="term" value="F:zinc ion binding"/>
    <property type="evidence" value="ECO:0007669"/>
    <property type="project" value="UniProtKB-KW"/>
</dbReference>
<dbReference type="SMART" id="SM00355">
    <property type="entry name" value="ZnF_C2H2"/>
    <property type="match status" value="8"/>
</dbReference>
<dbReference type="InterPro" id="IPR036236">
    <property type="entry name" value="Znf_C2H2_sf"/>
</dbReference>
<dbReference type="FunFam" id="3.30.160.60:FF:000446">
    <property type="entry name" value="Zinc finger protein"/>
    <property type="match status" value="1"/>
</dbReference>
<evidence type="ECO:0000313" key="14">
    <source>
        <dbReference type="EMBL" id="JAV20684.1"/>
    </source>
</evidence>
<feature type="compositionally biased region" description="Acidic residues" evidence="12">
    <location>
        <begin position="17"/>
        <end position="30"/>
    </location>
</feature>
<evidence type="ECO:0000256" key="8">
    <source>
        <dbReference type="ARBA" id="ARBA00023125"/>
    </source>
</evidence>
<dbReference type="InterPro" id="IPR012934">
    <property type="entry name" value="Znf_AD"/>
</dbReference>
<dbReference type="PROSITE" id="PS00028">
    <property type="entry name" value="ZINC_FINGER_C2H2_1"/>
    <property type="match status" value="6"/>
</dbReference>
<feature type="domain" description="C2H2-type" evidence="13">
    <location>
        <begin position="384"/>
        <end position="411"/>
    </location>
</feature>
<dbReference type="FunFam" id="3.30.160.60:FF:000145">
    <property type="entry name" value="Zinc finger protein 574"/>
    <property type="match status" value="1"/>
</dbReference>
<evidence type="ECO:0000256" key="11">
    <source>
        <dbReference type="PROSITE-ProRule" id="PRU00042"/>
    </source>
</evidence>
<keyword evidence="4" id="KW-0677">Repeat</keyword>
<protein>
    <submittedName>
        <fullName evidence="14">Putative c2h2-type zn-finger protein</fullName>
    </submittedName>
</protein>